<dbReference type="InterPro" id="IPR009908">
    <property type="entry name" value="Methylamine_util_MauE"/>
</dbReference>
<keyword evidence="4 5" id="KW-0472">Membrane</keyword>
<dbReference type="RefSeq" id="WP_189935780.1">
    <property type="nucleotide sequence ID" value="NZ_BNCD01000016.1"/>
</dbReference>
<evidence type="ECO:0000256" key="5">
    <source>
        <dbReference type="SAM" id="Phobius"/>
    </source>
</evidence>
<name>A0A919L6Q3_9ACTN</name>
<dbReference type="Pfam" id="PF07291">
    <property type="entry name" value="MauE"/>
    <property type="match status" value="1"/>
</dbReference>
<protein>
    <recommendedName>
        <fullName evidence="6">Methylamine utilisation protein MauE domain-containing protein</fullName>
    </recommendedName>
</protein>
<evidence type="ECO:0000313" key="7">
    <source>
        <dbReference type="EMBL" id="GHH84746.1"/>
    </source>
</evidence>
<evidence type="ECO:0000256" key="3">
    <source>
        <dbReference type="ARBA" id="ARBA00022989"/>
    </source>
</evidence>
<evidence type="ECO:0000256" key="4">
    <source>
        <dbReference type="ARBA" id="ARBA00023136"/>
    </source>
</evidence>
<dbReference type="EMBL" id="BNCD01000016">
    <property type="protein sequence ID" value="GHH84746.1"/>
    <property type="molecule type" value="Genomic_DNA"/>
</dbReference>
<keyword evidence="2 5" id="KW-0812">Transmembrane</keyword>
<feature type="transmembrane region" description="Helical" evidence="5">
    <location>
        <begin position="121"/>
        <end position="141"/>
    </location>
</feature>
<gene>
    <name evidence="7" type="ORF">GCM10018793_50100</name>
</gene>
<organism evidence="7 8">
    <name type="scientific">Streptomyces sulfonofaciens</name>
    <dbReference type="NCBI Taxonomy" id="68272"/>
    <lineage>
        <taxon>Bacteria</taxon>
        <taxon>Bacillati</taxon>
        <taxon>Actinomycetota</taxon>
        <taxon>Actinomycetes</taxon>
        <taxon>Kitasatosporales</taxon>
        <taxon>Streptomycetaceae</taxon>
        <taxon>Streptomyces</taxon>
    </lineage>
</organism>
<comment type="caution">
    <text evidence="7">The sequence shown here is derived from an EMBL/GenBank/DDBJ whole genome shotgun (WGS) entry which is preliminary data.</text>
</comment>
<feature type="transmembrane region" description="Helical" evidence="5">
    <location>
        <begin position="147"/>
        <end position="171"/>
    </location>
</feature>
<dbReference type="GO" id="GO:0016020">
    <property type="term" value="C:membrane"/>
    <property type="evidence" value="ECO:0007669"/>
    <property type="project" value="UniProtKB-SubCell"/>
</dbReference>
<accession>A0A919L6Q3</accession>
<dbReference type="Proteomes" id="UP000603708">
    <property type="component" value="Unassembled WGS sequence"/>
</dbReference>
<feature type="domain" description="Methylamine utilisation protein MauE" evidence="6">
    <location>
        <begin position="4"/>
        <end position="130"/>
    </location>
</feature>
<dbReference type="AlphaFoldDB" id="A0A919L6Q3"/>
<evidence type="ECO:0000313" key="8">
    <source>
        <dbReference type="Proteomes" id="UP000603708"/>
    </source>
</evidence>
<keyword evidence="8" id="KW-1185">Reference proteome</keyword>
<evidence type="ECO:0000256" key="2">
    <source>
        <dbReference type="ARBA" id="ARBA00022692"/>
    </source>
</evidence>
<sequence length="299" mass="30323">MISLLSTLAPLLCGGLLAATGAGKLFGRQVARQAAGTVLVRLLGDGRRAARALRCVGAAELAVAAGLLAAPRAVASCGAAAVLGAGFLGYLGYAKATAPRSSCGCTAGEEGPIGWRSFTRAALVVAAGLAAPAADGTWWSAPAGRPVASAVLVLLAAAVLVVLFGGVDRLWLLPLRRARLRVFGHPLGGPAAGAPVAASVELLERSLAWQAASAVVRSGLLDHWDEDGWRILRYAGVHEGGQGARPVNVLFALDLAATVDNTPRPAVRVTVVDDATDEVVQVPLPTAAPRTLLPLAEPA</sequence>
<proteinExistence type="predicted"/>
<keyword evidence="3 5" id="KW-1133">Transmembrane helix</keyword>
<evidence type="ECO:0000256" key="1">
    <source>
        <dbReference type="ARBA" id="ARBA00004141"/>
    </source>
</evidence>
<evidence type="ECO:0000259" key="6">
    <source>
        <dbReference type="Pfam" id="PF07291"/>
    </source>
</evidence>
<reference evidence="7" key="2">
    <citation type="submission" date="2020-09" db="EMBL/GenBank/DDBJ databases">
        <authorList>
            <person name="Sun Q."/>
            <person name="Ohkuma M."/>
        </authorList>
    </citation>
    <scope>NUCLEOTIDE SEQUENCE</scope>
    <source>
        <strain evidence="7">JCM 5069</strain>
    </source>
</reference>
<reference evidence="7" key="1">
    <citation type="journal article" date="2014" name="Int. J. Syst. Evol. Microbiol.">
        <title>Complete genome sequence of Corynebacterium casei LMG S-19264T (=DSM 44701T), isolated from a smear-ripened cheese.</title>
        <authorList>
            <consortium name="US DOE Joint Genome Institute (JGI-PGF)"/>
            <person name="Walter F."/>
            <person name="Albersmeier A."/>
            <person name="Kalinowski J."/>
            <person name="Ruckert C."/>
        </authorList>
    </citation>
    <scope>NUCLEOTIDE SEQUENCE</scope>
    <source>
        <strain evidence="7">JCM 5069</strain>
    </source>
</reference>
<comment type="subcellular location">
    <subcellularLocation>
        <location evidence="1">Membrane</location>
        <topology evidence="1">Multi-pass membrane protein</topology>
    </subcellularLocation>
</comment>
<dbReference type="GO" id="GO:0030416">
    <property type="term" value="P:methylamine metabolic process"/>
    <property type="evidence" value="ECO:0007669"/>
    <property type="project" value="InterPro"/>
</dbReference>